<accession>A0ABS9YTF8</accession>
<evidence type="ECO:0000313" key="2">
    <source>
        <dbReference type="Proteomes" id="UP001139068"/>
    </source>
</evidence>
<name>A0ABS9YTF8_9MYCO</name>
<evidence type="ECO:0000313" key="1">
    <source>
        <dbReference type="EMBL" id="MCI4674103.1"/>
    </source>
</evidence>
<dbReference type="Proteomes" id="UP001139068">
    <property type="component" value="Unassembled WGS sequence"/>
</dbReference>
<gene>
    <name evidence="1" type="ORF">K9U37_03760</name>
</gene>
<sequence>MHWVRDVSYDEDRSTVRTGTAPQTMAALRNTAMNLHRLAGATNIAEACRTTAFSSNNALQLFTNPHIPSSQAC</sequence>
<organism evidence="1 2">
    <name type="scientific">Candidatus Mycolicibacterium alkanivorans</name>
    <dbReference type="NCBI Taxonomy" id="2954114"/>
    <lineage>
        <taxon>Bacteria</taxon>
        <taxon>Bacillati</taxon>
        <taxon>Actinomycetota</taxon>
        <taxon>Actinomycetes</taxon>
        <taxon>Mycobacteriales</taxon>
        <taxon>Mycobacteriaceae</taxon>
        <taxon>Mycolicibacterium</taxon>
    </lineage>
</organism>
<protein>
    <submittedName>
        <fullName evidence="1">Uncharacterized protein</fullName>
    </submittedName>
</protein>
<reference evidence="1" key="1">
    <citation type="journal article" date="2022" name="ISME J.">
        <title>Identification of active gaseous-alkane degraders at natural gas seeps.</title>
        <authorList>
            <person name="Farhan Ul Haque M."/>
            <person name="Hernandez M."/>
            <person name="Crombie A.T."/>
            <person name="Murrell J.C."/>
        </authorList>
    </citation>
    <scope>NUCLEOTIDE SEQUENCE</scope>
    <source>
        <strain evidence="1">ANDR5</strain>
    </source>
</reference>
<keyword evidence="2" id="KW-1185">Reference proteome</keyword>
<proteinExistence type="predicted"/>
<comment type="caution">
    <text evidence="1">The sequence shown here is derived from an EMBL/GenBank/DDBJ whole genome shotgun (WGS) entry which is preliminary data.</text>
</comment>
<dbReference type="EMBL" id="JAIVFL010000001">
    <property type="protein sequence ID" value="MCI4674103.1"/>
    <property type="molecule type" value="Genomic_DNA"/>
</dbReference>